<accession>R9GME3</accession>
<dbReference type="CDD" id="cd07820">
    <property type="entry name" value="SRPBCC_3"/>
    <property type="match status" value="1"/>
</dbReference>
<keyword evidence="1" id="KW-0132">Cell division</keyword>
<proteinExistence type="predicted"/>
<dbReference type="AlphaFoldDB" id="R9GME3"/>
<evidence type="ECO:0000313" key="2">
    <source>
        <dbReference type="Proteomes" id="UP000014174"/>
    </source>
</evidence>
<reference evidence="1 2" key="1">
    <citation type="journal article" date="2013" name="Genome Announc.">
        <title>Draft Genome Sequence of Arcticibacter svalbardensis Strain MN12-7T, a Member of the Family Sphingobacteriaceae Isolated from an Arctic Soil Sample.</title>
        <authorList>
            <person name="Shivaji S."/>
            <person name="Ara S."/>
            <person name="Prasad S."/>
            <person name="Manasa B.P."/>
            <person name="Begum Z."/>
            <person name="Singh A."/>
            <person name="Kumar Pinnaka A."/>
        </authorList>
    </citation>
    <scope>NUCLEOTIDE SEQUENCE [LARGE SCALE GENOMIC DNA]</scope>
    <source>
        <strain evidence="1 2">MN12-7</strain>
    </source>
</reference>
<dbReference type="eggNOG" id="COG4276">
    <property type="taxonomic scope" value="Bacteria"/>
</dbReference>
<keyword evidence="1" id="KW-0131">Cell cycle</keyword>
<dbReference type="RefSeq" id="WP_016197179.1">
    <property type="nucleotide sequence ID" value="NZ_AQPN01000141.1"/>
</dbReference>
<keyword evidence="2" id="KW-1185">Reference proteome</keyword>
<evidence type="ECO:0000313" key="1">
    <source>
        <dbReference type="EMBL" id="EOR92871.1"/>
    </source>
</evidence>
<name>R9GME3_9SPHI</name>
<dbReference type="GO" id="GO:0051301">
    <property type="term" value="P:cell division"/>
    <property type="evidence" value="ECO:0007669"/>
    <property type="project" value="UniProtKB-KW"/>
</dbReference>
<dbReference type="InterPro" id="IPR023393">
    <property type="entry name" value="START-like_dom_sf"/>
</dbReference>
<gene>
    <name evidence="1" type="ORF">ADIARSV_3959</name>
</gene>
<dbReference type="PATRIC" id="fig|1150600.3.peg.3921"/>
<sequence>MKIYTFRFEQKIPVNMETAWDFFSSPFNLARITPSLGFKIVSDLKTDQKMYPGILIAYTVAPLLGIKMNWLTEITHVSEHEYFIDEQRFGPFALWHHQHHFKEIDNGIEMKDILTYAIPYGYVGRMANGITVKSKIQKIFTFREKKIDELFGVYKEI</sequence>
<dbReference type="OrthoDB" id="9793552at2"/>
<dbReference type="Gene3D" id="3.30.530.20">
    <property type="match status" value="1"/>
</dbReference>
<dbReference type="EMBL" id="AQPN01000141">
    <property type="protein sequence ID" value="EOR92871.1"/>
    <property type="molecule type" value="Genomic_DNA"/>
</dbReference>
<dbReference type="SUPFAM" id="SSF55961">
    <property type="entry name" value="Bet v1-like"/>
    <property type="match status" value="1"/>
</dbReference>
<comment type="caution">
    <text evidence="1">The sequence shown here is derived from an EMBL/GenBank/DDBJ whole genome shotgun (WGS) entry which is preliminary data.</text>
</comment>
<organism evidence="1 2">
    <name type="scientific">Arcticibacter svalbardensis MN12-7</name>
    <dbReference type="NCBI Taxonomy" id="1150600"/>
    <lineage>
        <taxon>Bacteria</taxon>
        <taxon>Pseudomonadati</taxon>
        <taxon>Bacteroidota</taxon>
        <taxon>Sphingobacteriia</taxon>
        <taxon>Sphingobacteriales</taxon>
        <taxon>Sphingobacteriaceae</taxon>
        <taxon>Arcticibacter</taxon>
    </lineage>
</organism>
<protein>
    <submittedName>
        <fullName evidence="1">Cell division inhibitor</fullName>
    </submittedName>
</protein>
<dbReference type="Proteomes" id="UP000014174">
    <property type="component" value="Unassembled WGS sequence"/>
</dbReference>